<evidence type="ECO:0000313" key="2">
    <source>
        <dbReference type="Proteomes" id="UP000552700"/>
    </source>
</evidence>
<dbReference type="NCBIfam" id="TIGR04353">
    <property type="entry name" value="PqqD_rel_X"/>
    <property type="match status" value="1"/>
</dbReference>
<comment type="caution">
    <text evidence="1">The sequence shown here is derived from an EMBL/GenBank/DDBJ whole genome shotgun (WGS) entry which is preliminary data.</text>
</comment>
<sequence>MTHYRPAGKDALVVRSLDGFTLLYHRPSGQTHLVASPVPEIIQVLQKVDADISTLYEVLAHDFDLGDRAEAIAELTHHVDALVALGLIRPA</sequence>
<reference evidence="1 2" key="1">
    <citation type="submission" date="2020-08" db="EMBL/GenBank/DDBJ databases">
        <title>Genomic Encyclopedia of Type Strains, Phase IV (KMG-IV): sequencing the most valuable type-strain genomes for metagenomic binning, comparative biology and taxonomic classification.</title>
        <authorList>
            <person name="Goeker M."/>
        </authorList>
    </citation>
    <scope>NUCLEOTIDE SEQUENCE [LARGE SCALE GENOMIC DNA]</scope>
    <source>
        <strain evidence="1 2">DSM 102255</strain>
    </source>
</reference>
<accession>A0A841J1E0</accession>
<dbReference type="EMBL" id="JACIJP010000001">
    <property type="protein sequence ID" value="MBB6122348.1"/>
    <property type="molecule type" value="Genomic_DNA"/>
</dbReference>
<name>A0A841J1E0_9SPHN</name>
<keyword evidence="2" id="KW-1185">Reference proteome</keyword>
<protein>
    <submittedName>
        <fullName evidence="1">PqqD family protein of HPr-rel-A system</fullName>
    </submittedName>
</protein>
<gene>
    <name evidence="1" type="ORF">FHS92_000055</name>
</gene>
<dbReference type="AlphaFoldDB" id="A0A841J1E0"/>
<organism evidence="1 2">
    <name type="scientific">Sphingobium subterraneum</name>
    <dbReference type="NCBI Taxonomy" id="627688"/>
    <lineage>
        <taxon>Bacteria</taxon>
        <taxon>Pseudomonadati</taxon>
        <taxon>Pseudomonadota</taxon>
        <taxon>Alphaproteobacteria</taxon>
        <taxon>Sphingomonadales</taxon>
        <taxon>Sphingomonadaceae</taxon>
        <taxon>Sphingobium</taxon>
    </lineage>
</organism>
<dbReference type="InterPro" id="IPR027599">
    <property type="entry name" value="PqqD-rel_X"/>
</dbReference>
<dbReference type="Proteomes" id="UP000552700">
    <property type="component" value="Unassembled WGS sequence"/>
</dbReference>
<proteinExistence type="predicted"/>
<evidence type="ECO:0000313" key="1">
    <source>
        <dbReference type="EMBL" id="MBB6122348.1"/>
    </source>
</evidence>